<dbReference type="SUPFAM" id="SSF48208">
    <property type="entry name" value="Six-hairpin glycosidases"/>
    <property type="match status" value="1"/>
</dbReference>
<dbReference type="Pfam" id="PF01204">
    <property type="entry name" value="Trehalase"/>
    <property type="match status" value="1"/>
</dbReference>
<evidence type="ECO:0000256" key="2">
    <source>
        <dbReference type="ARBA" id="ARBA00012757"/>
    </source>
</evidence>
<evidence type="ECO:0000313" key="8">
    <source>
        <dbReference type="Proteomes" id="UP001176961"/>
    </source>
</evidence>
<dbReference type="InterPro" id="IPR008928">
    <property type="entry name" value="6-hairpin_glycosidase_sf"/>
</dbReference>
<gene>
    <name evidence="7" type="ORF">CYNAS_LOCUS4086</name>
</gene>
<evidence type="ECO:0000256" key="3">
    <source>
        <dbReference type="ARBA" id="ARBA00019905"/>
    </source>
</evidence>
<comment type="catalytic activity">
    <reaction evidence="6">
        <text>alpha,alpha-trehalose + H2O = alpha-D-glucose + beta-D-glucose</text>
        <dbReference type="Rhea" id="RHEA:32675"/>
        <dbReference type="ChEBI" id="CHEBI:15377"/>
        <dbReference type="ChEBI" id="CHEBI:15903"/>
        <dbReference type="ChEBI" id="CHEBI:16551"/>
        <dbReference type="ChEBI" id="CHEBI:17925"/>
        <dbReference type="EC" id="3.2.1.28"/>
    </reaction>
</comment>
<dbReference type="PANTHER" id="PTHR23403:SF5">
    <property type="entry name" value="TREHALASE"/>
    <property type="match status" value="1"/>
</dbReference>
<dbReference type="InterPro" id="IPR012341">
    <property type="entry name" value="6hp_glycosidase-like_sf"/>
</dbReference>
<keyword evidence="8" id="KW-1185">Reference proteome</keyword>
<dbReference type="EMBL" id="CATQJL010000001">
    <property type="protein sequence ID" value="CAJ0592103.1"/>
    <property type="molecule type" value="Genomic_DNA"/>
</dbReference>
<keyword evidence="5 6" id="KW-0326">Glycosidase</keyword>
<evidence type="ECO:0000256" key="6">
    <source>
        <dbReference type="RuleBase" id="RU361180"/>
    </source>
</evidence>
<name>A0AA36GHX0_CYLNA</name>
<evidence type="ECO:0000313" key="7">
    <source>
        <dbReference type="EMBL" id="CAJ0592103.1"/>
    </source>
</evidence>
<evidence type="ECO:0000256" key="1">
    <source>
        <dbReference type="ARBA" id="ARBA00005615"/>
    </source>
</evidence>
<dbReference type="Gene3D" id="1.50.10.10">
    <property type="match status" value="1"/>
</dbReference>
<accession>A0AA36GHX0</accession>
<dbReference type="PROSITE" id="PS00927">
    <property type="entry name" value="TREHALASE_1"/>
    <property type="match status" value="1"/>
</dbReference>
<sequence length="582" mass="67964">MSRRNLQHLLYPEMTHLLLLLITLFPLSLQVSLLEQLHWIDDPVPVCDRSNSNNSHVYCNSTLLIAVNFHELYNDSKTFVDMPMKNDPDYVLEKFKEQFGTQSIESIDRAKLKDFVDEHFSPPGSELVPCTPEDWDPQPPKLVAIVDPKLREWALSLNGAWRNLCKRINPDIENNTSRSSLIHLPNNFIMPGGRFREIYYWDAYWIIKGLIACDMYKTARAMIENLASLVERFGFVPNGGRVYYLQRSQPPLLAGMVYEYYEVTKDKDFITKMIPILEKEMDFWNTNRMTTVEINGETHAVYLYNSRSNLPRPEAYTQDLKNAQKAHYKPQYWQGLASAAESGWDFSTRWFSDRKEIFAVDTKNVLPVDLNAFMCWNFDILTYLYERIDDPIKSEFYRERRAKFRKTVHKVFYNQTAGSWFDFNLRTGKHNQAFYPSIAVPLFTGCYNTLNQGKSERLFRLMKHIGVFEYPGGIPTSMVTSSEEQWDFPNGFSPLNHMVVEGLRKSHNAQMQDEGYQLAKKWIMGNYKVWKETNHMWEKYNVIGDYPKPGSGGEYDVQDGFGWTNGAILDLLVTYNHRLHVD</sequence>
<proteinExistence type="inferred from homology"/>
<reference evidence="7" key="1">
    <citation type="submission" date="2023-07" db="EMBL/GenBank/DDBJ databases">
        <authorList>
            <consortium name="CYATHOMIX"/>
        </authorList>
    </citation>
    <scope>NUCLEOTIDE SEQUENCE</scope>
    <source>
        <strain evidence="7">N/A</strain>
    </source>
</reference>
<organism evidence="7 8">
    <name type="scientific">Cylicocyclus nassatus</name>
    <name type="common">Nematode worm</name>
    <dbReference type="NCBI Taxonomy" id="53992"/>
    <lineage>
        <taxon>Eukaryota</taxon>
        <taxon>Metazoa</taxon>
        <taxon>Ecdysozoa</taxon>
        <taxon>Nematoda</taxon>
        <taxon>Chromadorea</taxon>
        <taxon>Rhabditida</taxon>
        <taxon>Rhabditina</taxon>
        <taxon>Rhabditomorpha</taxon>
        <taxon>Strongyloidea</taxon>
        <taxon>Strongylidae</taxon>
        <taxon>Cylicocyclus</taxon>
    </lineage>
</organism>
<dbReference type="Proteomes" id="UP001176961">
    <property type="component" value="Unassembled WGS sequence"/>
</dbReference>
<dbReference type="PANTHER" id="PTHR23403">
    <property type="entry name" value="TREHALASE"/>
    <property type="match status" value="1"/>
</dbReference>
<dbReference type="GO" id="GO:0005993">
    <property type="term" value="P:trehalose catabolic process"/>
    <property type="evidence" value="ECO:0007669"/>
    <property type="project" value="TreeGrafter"/>
</dbReference>
<keyword evidence="4 6" id="KW-0378">Hydrolase</keyword>
<comment type="similarity">
    <text evidence="1 6">Belongs to the glycosyl hydrolase 37 family.</text>
</comment>
<dbReference type="EC" id="3.2.1.28" evidence="2 6"/>
<evidence type="ECO:0000256" key="5">
    <source>
        <dbReference type="ARBA" id="ARBA00023295"/>
    </source>
</evidence>
<comment type="caution">
    <text evidence="7">The sequence shown here is derived from an EMBL/GenBank/DDBJ whole genome shotgun (WGS) entry which is preliminary data.</text>
</comment>
<protein>
    <recommendedName>
        <fullName evidence="3 6">Trehalase</fullName>
        <ecNumber evidence="2 6">3.2.1.28</ecNumber>
    </recommendedName>
    <alternativeName>
        <fullName evidence="6">Alpha-trehalose glucohydrolase</fullName>
    </alternativeName>
</protein>
<dbReference type="PRINTS" id="PR00744">
    <property type="entry name" value="GLHYDRLASE37"/>
</dbReference>
<evidence type="ECO:0000256" key="4">
    <source>
        <dbReference type="ARBA" id="ARBA00022801"/>
    </source>
</evidence>
<dbReference type="InterPro" id="IPR001661">
    <property type="entry name" value="Glyco_hydro_37"/>
</dbReference>
<dbReference type="InterPro" id="IPR018232">
    <property type="entry name" value="Glyco_hydro_37_CS"/>
</dbReference>
<dbReference type="AlphaFoldDB" id="A0AA36GHX0"/>
<dbReference type="GO" id="GO:0004555">
    <property type="term" value="F:alpha,alpha-trehalase activity"/>
    <property type="evidence" value="ECO:0007669"/>
    <property type="project" value="UniProtKB-EC"/>
</dbReference>